<evidence type="ECO:0000256" key="4">
    <source>
        <dbReference type="ARBA" id="ARBA00022840"/>
    </source>
</evidence>
<dbReference type="PANTHER" id="PTHR44533:SF4">
    <property type="entry name" value="DEAD_H RNA HELICASE, PUTATIVE-RELATED"/>
    <property type="match status" value="1"/>
</dbReference>
<organism evidence="8 9">
    <name type="scientific">Marasmiellus scandens</name>
    <dbReference type="NCBI Taxonomy" id="2682957"/>
    <lineage>
        <taxon>Eukaryota</taxon>
        <taxon>Fungi</taxon>
        <taxon>Dikarya</taxon>
        <taxon>Basidiomycota</taxon>
        <taxon>Agaricomycotina</taxon>
        <taxon>Agaricomycetes</taxon>
        <taxon>Agaricomycetidae</taxon>
        <taxon>Agaricales</taxon>
        <taxon>Marasmiineae</taxon>
        <taxon>Omphalotaceae</taxon>
        <taxon>Marasmiellus</taxon>
    </lineage>
</organism>
<keyword evidence="1" id="KW-0547">Nucleotide-binding</keyword>
<feature type="region of interest" description="Disordered" evidence="5">
    <location>
        <begin position="995"/>
        <end position="1021"/>
    </location>
</feature>
<dbReference type="InterPro" id="IPR011545">
    <property type="entry name" value="DEAD/DEAH_box_helicase_dom"/>
</dbReference>
<dbReference type="PROSITE" id="PS51194">
    <property type="entry name" value="HELICASE_CTER"/>
    <property type="match status" value="1"/>
</dbReference>
<keyword evidence="3" id="KW-0347">Helicase</keyword>
<evidence type="ECO:0000313" key="9">
    <source>
        <dbReference type="Proteomes" id="UP001498398"/>
    </source>
</evidence>
<feature type="domain" description="Helicase ATP-binding" evidence="6">
    <location>
        <begin position="588"/>
        <end position="756"/>
    </location>
</feature>
<dbReference type="InterPro" id="IPR027417">
    <property type="entry name" value="P-loop_NTPase"/>
</dbReference>
<dbReference type="Pfam" id="PF26076">
    <property type="entry name" value="WHD_DDX60"/>
    <property type="match status" value="1"/>
</dbReference>
<accession>A0ABR1J0Z2</accession>
<dbReference type="Gene3D" id="3.40.50.300">
    <property type="entry name" value="P-loop containing nucleotide triphosphate hydrolases"/>
    <property type="match status" value="2"/>
</dbReference>
<sequence length="1560" mass="176606">MTDDGGAIPEDASWSVYAHTLLQRVFVYDLLSQGLAMASLFDLEFRDSKMLSFVHEAIDTCRSDLSHVWDIAIQKRLAFNEELSSVYPDASLEPNLRNAHTIIGVIGRELLDASLPNLPAYLLESLTYLYLSHLVLLEGLPIELRARSVEFLHPELKKLVVDVFLPRAYMVSATVLSRSDEILDMDGRFFVSLLQFSCTPEGPATILKHSSVNQIWTGIRDVPPDLGVLAPFYQSPSSGLSSHDVSDPSFSLLPFSNVVLDSHLSSVQVTALDNENWETPVQGGFSSSTPFSDTIHWHNSKSLLPPHLGGEKPKFVDERQRQRYLKSDQRFMVSMQKQAVTLTCGTSGRILEQIVIPPVGSSQPKQKQSYPQLVDKKVKTPKAQKLSSVELLRQKIKEEKESKGKSSSSIWWREQLAIMEKTDVSGQIKHVEGISSAKVKENQVGTEVAVYRLHLELIKWVAEPDRDSSAVNDCYSVSVLKMVRDMSKKYLTPTVSKHLARVLRALGFDDYVSALTATTESEDSPLSFTFIKLFSSKGQIPKYDWMKIREDPIEWQLRLFGEFMDRSMDSASDSRVSFDPDAWQRRVLDCIDKSSSLLVVAPTSAGKTFISFYAMEQVLRESDEGIFVYVAPTKALAMQVAAEVYARFSKNLKNRNCWAVYTRDYRVHDPQNCQILVTVPEMLSIMLLSPALAKQWTPRLKWICLDEIHSIGQQEGGAIWEQLVLMAPCPIIGLSATVGDPKNFSDWLAAVQESHGFEYQFIQHPHRYSHLRKFFYLLQQNDQVKPFGDLSSHKQTGRACFIHPITSLSFGASTIPEDLALEAADTLTLYQALKAVCASDIESLNPRKFFSSTQGKLLTQKDVLGYEASLKDVVKDLATTNNGLVPVSSLKKVINELQDPSLKSEHNLQTIPSPRKFYGNLIFLLADLHASGDMPAILFNFDRSGCENMAIVITETLAESEKEWRAQSSEWDRKLREWHKWKEQEKYRERAAVKLAKQRKDPDERHDNNIAGTSWHSSFDPKDPSEQYSFANYRVYSKSELDEDIRCLESYVPSWTLPALRRGIAVHHAGMNKHYRSLIEGLLRRGFLRVVIAAGTLAVGINAPAKTSVFCGDSPFLTALMYRQCAGRAGRRGYDTLGKVVFYGLSMDRVQRLILSRLPSLQGHFPLTSTLVLRLFSLLHGSDYAEVSTRTVNNIMSLSQISLRSNIGQQQLLHHLRFSIEYLRRARLLDKEGRPMNLFAVAAHLYYTEPSNLALVALMRNGILHQLSRKNDVDARREFMLLMAHLFGRRYLTKTFANPQNLDTLRKKYPSQIILPPMDPDAKRVLVEHEKQSLQIYNEYARTYAKQYADKLDKDCRLPLSRLDYSGSSDTVLAPLLHRYLKSTANRVMTRSAFVANSGHVDVFQNILELTSTVKEGLHLHQYAVPSFAELIAEGDGEKTLNAYLFDFYMHGQTKTLAEANGIRPGDIWYLLQEFSLTLRTLRTALEQLLTKISKEYGSTDTAEEEQHVTIDYAEAEFNKNAGAEEFKCPKGVAKEDWRVYKVVRDASAEFEVKYKAMWA</sequence>
<dbReference type="SUPFAM" id="SSF52540">
    <property type="entry name" value="P-loop containing nucleoside triphosphate hydrolases"/>
    <property type="match status" value="1"/>
</dbReference>
<keyword evidence="9" id="KW-1185">Reference proteome</keyword>
<evidence type="ECO:0000256" key="5">
    <source>
        <dbReference type="SAM" id="MobiDB-lite"/>
    </source>
</evidence>
<evidence type="ECO:0000313" key="8">
    <source>
        <dbReference type="EMBL" id="KAK7443197.1"/>
    </source>
</evidence>
<dbReference type="SMART" id="SM00490">
    <property type="entry name" value="HELICc"/>
    <property type="match status" value="1"/>
</dbReference>
<dbReference type="EMBL" id="JBANRG010000055">
    <property type="protein sequence ID" value="KAK7443197.1"/>
    <property type="molecule type" value="Genomic_DNA"/>
</dbReference>
<reference evidence="8 9" key="1">
    <citation type="submission" date="2024-01" db="EMBL/GenBank/DDBJ databases">
        <title>A draft genome for the cacao thread blight pathogen Marasmiellus scandens.</title>
        <authorList>
            <person name="Baruah I.K."/>
            <person name="Leung J."/>
            <person name="Bukari Y."/>
            <person name="Amoako-Attah I."/>
            <person name="Meinhardt L.W."/>
            <person name="Bailey B.A."/>
            <person name="Cohen S.P."/>
        </authorList>
    </citation>
    <scope>NUCLEOTIDE SEQUENCE [LARGE SCALE GENOMIC DNA]</scope>
    <source>
        <strain evidence="8 9">GH-19</strain>
    </source>
</reference>
<evidence type="ECO:0000256" key="2">
    <source>
        <dbReference type="ARBA" id="ARBA00022801"/>
    </source>
</evidence>
<protein>
    <recommendedName>
        <fullName evidence="10">P-loop containing nucleoside triphosphate hydrolase protein</fullName>
    </recommendedName>
</protein>
<evidence type="ECO:0000256" key="3">
    <source>
        <dbReference type="ARBA" id="ARBA00022806"/>
    </source>
</evidence>
<evidence type="ECO:0000256" key="1">
    <source>
        <dbReference type="ARBA" id="ARBA00022741"/>
    </source>
</evidence>
<keyword evidence="4" id="KW-0067">ATP-binding</keyword>
<dbReference type="InterPro" id="IPR052431">
    <property type="entry name" value="SKI2_subfamily_helicases"/>
</dbReference>
<dbReference type="InterPro" id="IPR001650">
    <property type="entry name" value="Helicase_C-like"/>
</dbReference>
<dbReference type="InterPro" id="IPR059032">
    <property type="entry name" value="WHD_DDX60"/>
</dbReference>
<keyword evidence="2" id="KW-0378">Hydrolase</keyword>
<dbReference type="SMART" id="SM00487">
    <property type="entry name" value="DEXDc"/>
    <property type="match status" value="1"/>
</dbReference>
<evidence type="ECO:0000259" key="7">
    <source>
        <dbReference type="PROSITE" id="PS51194"/>
    </source>
</evidence>
<name>A0ABR1J0Z2_9AGAR</name>
<comment type="caution">
    <text evidence="8">The sequence shown here is derived from an EMBL/GenBank/DDBJ whole genome shotgun (WGS) entry which is preliminary data.</text>
</comment>
<dbReference type="PROSITE" id="PS51192">
    <property type="entry name" value="HELICASE_ATP_BIND_1"/>
    <property type="match status" value="1"/>
</dbReference>
<evidence type="ECO:0000259" key="6">
    <source>
        <dbReference type="PROSITE" id="PS51192"/>
    </source>
</evidence>
<proteinExistence type="predicted"/>
<gene>
    <name evidence="8" type="ORF">VKT23_015795</name>
</gene>
<dbReference type="InterPro" id="IPR014001">
    <property type="entry name" value="Helicase_ATP-bd"/>
</dbReference>
<evidence type="ECO:0008006" key="10">
    <source>
        <dbReference type="Google" id="ProtNLM"/>
    </source>
</evidence>
<feature type="compositionally biased region" description="Basic and acidic residues" evidence="5">
    <location>
        <begin position="995"/>
        <end position="1008"/>
    </location>
</feature>
<feature type="domain" description="Helicase C-terminal" evidence="7">
    <location>
        <begin position="1020"/>
        <end position="1179"/>
    </location>
</feature>
<dbReference type="Proteomes" id="UP001498398">
    <property type="component" value="Unassembled WGS sequence"/>
</dbReference>
<dbReference type="PANTHER" id="PTHR44533">
    <property type="entry name" value="DEAD/H RNA HELICASE, PUTATIVE-RELATED"/>
    <property type="match status" value="1"/>
</dbReference>
<dbReference type="Pfam" id="PF00270">
    <property type="entry name" value="DEAD"/>
    <property type="match status" value="1"/>
</dbReference>